<dbReference type="InterPro" id="IPR027417">
    <property type="entry name" value="P-loop_NTPase"/>
</dbReference>
<evidence type="ECO:0000259" key="6">
    <source>
        <dbReference type="PROSITE" id="PS51721"/>
    </source>
</evidence>
<reference evidence="7 8" key="1">
    <citation type="submission" date="2019-03" db="EMBL/GenBank/DDBJ databases">
        <title>Genomic Encyclopedia of Type Strains, Phase IV (KMG-IV): sequencing the most valuable type-strain genomes for metagenomic binning, comparative biology and taxonomic classification.</title>
        <authorList>
            <person name="Goeker M."/>
        </authorList>
    </citation>
    <scope>NUCLEOTIDE SEQUENCE [LARGE SCALE GENOMIC DNA]</scope>
    <source>
        <strain evidence="7 8">DSM 28867</strain>
    </source>
</reference>
<dbReference type="RefSeq" id="WP_134169255.1">
    <property type="nucleotide sequence ID" value="NZ_SODD01000013.1"/>
</dbReference>
<feature type="binding site" evidence="5">
    <location>
        <begin position="135"/>
        <end position="140"/>
    </location>
    <ligand>
        <name>GTP</name>
        <dbReference type="ChEBI" id="CHEBI:37565"/>
    </ligand>
</feature>
<dbReference type="InterPro" id="IPR019991">
    <property type="entry name" value="GTP-bd_ribosome_bgen"/>
</dbReference>
<dbReference type="AlphaFoldDB" id="A0A4R7ZS71"/>
<comment type="similarity">
    <text evidence="4">Belongs to the TRAFAC class YlqF/YawG GTPase family. MTG1 subfamily.</text>
</comment>
<dbReference type="GO" id="GO:0005737">
    <property type="term" value="C:cytoplasm"/>
    <property type="evidence" value="ECO:0007669"/>
    <property type="project" value="UniProtKB-SubCell"/>
</dbReference>
<dbReference type="PANTHER" id="PTHR45782">
    <property type="entry name" value="MITOCHONDRIAL RIBOSOME-ASSOCIATED GTPASE 1"/>
    <property type="match status" value="1"/>
</dbReference>
<dbReference type="Proteomes" id="UP000294743">
    <property type="component" value="Unassembled WGS sequence"/>
</dbReference>
<comment type="function">
    <text evidence="4">Required for a late step of 50S ribosomal subunit assembly. Has GTPase activity.</text>
</comment>
<dbReference type="PANTHER" id="PTHR45782:SF4">
    <property type="entry name" value="MITOCHONDRIAL RIBOSOME-ASSOCIATED GTPASE 1"/>
    <property type="match status" value="1"/>
</dbReference>
<dbReference type="OrthoDB" id="9779790at2"/>
<organism evidence="7 8">
    <name type="scientific">Breznakia blatticola</name>
    <dbReference type="NCBI Taxonomy" id="1754012"/>
    <lineage>
        <taxon>Bacteria</taxon>
        <taxon>Bacillati</taxon>
        <taxon>Bacillota</taxon>
        <taxon>Erysipelotrichia</taxon>
        <taxon>Erysipelotrichales</taxon>
        <taxon>Erysipelotrichaceae</taxon>
        <taxon>Breznakia</taxon>
    </lineage>
</organism>
<keyword evidence="3 4" id="KW-0342">GTP-binding</keyword>
<evidence type="ECO:0000256" key="2">
    <source>
        <dbReference type="ARBA" id="ARBA00022741"/>
    </source>
</evidence>
<evidence type="ECO:0000256" key="1">
    <source>
        <dbReference type="ARBA" id="ARBA00014898"/>
    </source>
</evidence>
<evidence type="ECO:0000313" key="8">
    <source>
        <dbReference type="Proteomes" id="UP000294743"/>
    </source>
</evidence>
<dbReference type="NCBIfam" id="TIGR03596">
    <property type="entry name" value="GTPase_YlqF"/>
    <property type="match status" value="1"/>
</dbReference>
<accession>A0A4R7ZS71</accession>
<dbReference type="InterPro" id="IPR006073">
    <property type="entry name" value="GTP-bd"/>
</dbReference>
<evidence type="ECO:0000256" key="5">
    <source>
        <dbReference type="PIRSR" id="PIRSR006230-1"/>
    </source>
</evidence>
<gene>
    <name evidence="7" type="ORF">EDD63_11327</name>
</gene>
<dbReference type="PROSITE" id="PS51721">
    <property type="entry name" value="G_CP"/>
    <property type="match status" value="1"/>
</dbReference>
<dbReference type="Gene3D" id="3.40.50.300">
    <property type="entry name" value="P-loop containing nucleotide triphosphate hydrolases"/>
    <property type="match status" value="1"/>
</dbReference>
<keyword evidence="4" id="KW-0963">Cytoplasm</keyword>
<dbReference type="GO" id="GO:0003924">
    <property type="term" value="F:GTPase activity"/>
    <property type="evidence" value="ECO:0007669"/>
    <property type="project" value="TreeGrafter"/>
</dbReference>
<sequence length="289" mass="33263">MSNQKLNIQWFPGHMTKAKREMQSMLSMVDMVIELRDARVPNASKNPLIDELVGQKPRLIVLTKIDKAEDEETKRWIQLLSNEYTVVVGVDVLHDNVKKIISENALFLMKEKRERQIKKGMNPRAVRCMVCGIPNVGKSTLINQIAAKKTLVTGDRPGVTKNTRWVKVNKDIELLDTPGVLWPKFEDEQIGILLAITGAIRDQVLPLEEVAYAALKYLKAYFPERLQEAYGVTIIENNYKLFLEIGRNRNLLQKGNEVDYNRTIETFMKDIRANRFGKITWERTDAVHE</sequence>
<comment type="caution">
    <text evidence="7">The sequence shown here is derived from an EMBL/GenBank/DDBJ whole genome shotgun (WGS) entry which is preliminary data.</text>
</comment>
<name>A0A4R7ZS71_9FIRM</name>
<keyword evidence="2 4" id="KW-0547">Nucleotide-binding</keyword>
<comment type="subcellular location">
    <subcellularLocation>
        <location evidence="4">Cytoplasm</location>
    </subcellularLocation>
</comment>
<feature type="binding site" evidence="5">
    <location>
        <position position="179"/>
    </location>
    <ligand>
        <name>GTP</name>
        <dbReference type="ChEBI" id="CHEBI:37565"/>
    </ligand>
</feature>
<dbReference type="GO" id="GO:0005525">
    <property type="term" value="F:GTP binding"/>
    <property type="evidence" value="ECO:0007669"/>
    <property type="project" value="UniProtKB-KW"/>
</dbReference>
<dbReference type="PIRSF" id="PIRSF006230">
    <property type="entry name" value="MG442"/>
    <property type="match status" value="1"/>
</dbReference>
<dbReference type="Gene3D" id="1.10.1580.10">
    <property type="match status" value="1"/>
</dbReference>
<dbReference type="EMBL" id="SODD01000013">
    <property type="protein sequence ID" value="TDW20346.1"/>
    <property type="molecule type" value="Genomic_DNA"/>
</dbReference>
<dbReference type="SUPFAM" id="SSF52540">
    <property type="entry name" value="P-loop containing nucleoside triphosphate hydrolases"/>
    <property type="match status" value="1"/>
</dbReference>
<dbReference type="FunFam" id="3.40.50.300:FF:000590">
    <property type="entry name" value="Ribosome biogenesis GTPase A"/>
    <property type="match status" value="1"/>
</dbReference>
<protein>
    <recommendedName>
        <fullName evidence="1 4">Ribosome biogenesis GTPase A</fullName>
    </recommendedName>
</protein>
<proteinExistence type="inferred from homology"/>
<dbReference type="Pfam" id="PF01926">
    <property type="entry name" value="MMR_HSR1"/>
    <property type="match status" value="1"/>
</dbReference>
<keyword evidence="8" id="KW-1185">Reference proteome</keyword>
<evidence type="ECO:0000256" key="3">
    <source>
        <dbReference type="ARBA" id="ARBA00023134"/>
    </source>
</evidence>
<dbReference type="CDD" id="cd01856">
    <property type="entry name" value="YlqF"/>
    <property type="match status" value="1"/>
</dbReference>
<evidence type="ECO:0000313" key="7">
    <source>
        <dbReference type="EMBL" id="TDW20346.1"/>
    </source>
</evidence>
<dbReference type="InterPro" id="IPR023179">
    <property type="entry name" value="GTP-bd_ortho_bundle_sf"/>
</dbReference>
<feature type="domain" description="CP-type G" evidence="6">
    <location>
        <begin position="19"/>
        <end position="183"/>
    </location>
</feature>
<dbReference type="GO" id="GO:0006412">
    <property type="term" value="P:translation"/>
    <property type="evidence" value="ECO:0007669"/>
    <property type="project" value="TreeGrafter"/>
</dbReference>
<dbReference type="InterPro" id="IPR016478">
    <property type="entry name" value="GTPase_MTG1"/>
</dbReference>
<evidence type="ECO:0000256" key="4">
    <source>
        <dbReference type="PIRNR" id="PIRNR006230"/>
    </source>
</evidence>
<dbReference type="InterPro" id="IPR030378">
    <property type="entry name" value="G_CP_dom"/>
</dbReference>